<evidence type="ECO:0000313" key="2">
    <source>
        <dbReference type="EMBL" id="GKU92518.1"/>
    </source>
</evidence>
<protein>
    <submittedName>
        <fullName evidence="2">Uncharacterized protein</fullName>
    </submittedName>
</protein>
<gene>
    <name evidence="2" type="ORF">SLEP1_g6232</name>
</gene>
<reference evidence="2 3" key="1">
    <citation type="journal article" date="2021" name="Commun. Biol.">
        <title>The genome of Shorea leprosula (Dipterocarpaceae) highlights the ecological relevance of drought in aseasonal tropical rainforests.</title>
        <authorList>
            <person name="Ng K.K.S."/>
            <person name="Kobayashi M.J."/>
            <person name="Fawcett J.A."/>
            <person name="Hatakeyama M."/>
            <person name="Paape T."/>
            <person name="Ng C.H."/>
            <person name="Ang C.C."/>
            <person name="Tnah L.H."/>
            <person name="Lee C.T."/>
            <person name="Nishiyama T."/>
            <person name="Sese J."/>
            <person name="O'Brien M.J."/>
            <person name="Copetti D."/>
            <person name="Mohd Noor M.I."/>
            <person name="Ong R.C."/>
            <person name="Putra M."/>
            <person name="Sireger I.Z."/>
            <person name="Indrioko S."/>
            <person name="Kosugi Y."/>
            <person name="Izuno A."/>
            <person name="Isagi Y."/>
            <person name="Lee S.L."/>
            <person name="Shimizu K.K."/>
        </authorList>
    </citation>
    <scope>NUCLEOTIDE SEQUENCE [LARGE SCALE GENOMIC DNA]</scope>
    <source>
        <strain evidence="2">214</strain>
    </source>
</reference>
<comment type="caution">
    <text evidence="2">The sequence shown here is derived from an EMBL/GenBank/DDBJ whole genome shotgun (WGS) entry which is preliminary data.</text>
</comment>
<evidence type="ECO:0000256" key="1">
    <source>
        <dbReference type="SAM" id="MobiDB-lite"/>
    </source>
</evidence>
<feature type="region of interest" description="Disordered" evidence="1">
    <location>
        <begin position="96"/>
        <end position="129"/>
    </location>
</feature>
<evidence type="ECO:0000313" key="3">
    <source>
        <dbReference type="Proteomes" id="UP001054252"/>
    </source>
</evidence>
<accession>A0AAV5I3E5</accession>
<proteinExistence type="predicted"/>
<sequence length="129" mass="14811">MVPSSKHRSGIEKKSNEPEALCGVELKSAVNLVLLTRQHNELFSQLEAEKEKERMWDQMLAPHGTGWWNKPADQLSQDELNQINSLRESVHNVLQQKLRVRDSNPVETSTSTATTANGNGRLRRQRRRR</sequence>
<dbReference type="EMBL" id="BPVZ01000006">
    <property type="protein sequence ID" value="GKU92518.1"/>
    <property type="molecule type" value="Genomic_DNA"/>
</dbReference>
<keyword evidence="3" id="KW-1185">Reference proteome</keyword>
<name>A0AAV5I3E5_9ROSI</name>
<dbReference type="AlphaFoldDB" id="A0AAV5I3E5"/>
<organism evidence="2 3">
    <name type="scientific">Rubroshorea leprosula</name>
    <dbReference type="NCBI Taxonomy" id="152421"/>
    <lineage>
        <taxon>Eukaryota</taxon>
        <taxon>Viridiplantae</taxon>
        <taxon>Streptophyta</taxon>
        <taxon>Embryophyta</taxon>
        <taxon>Tracheophyta</taxon>
        <taxon>Spermatophyta</taxon>
        <taxon>Magnoliopsida</taxon>
        <taxon>eudicotyledons</taxon>
        <taxon>Gunneridae</taxon>
        <taxon>Pentapetalae</taxon>
        <taxon>rosids</taxon>
        <taxon>malvids</taxon>
        <taxon>Malvales</taxon>
        <taxon>Dipterocarpaceae</taxon>
        <taxon>Rubroshorea</taxon>
    </lineage>
</organism>
<dbReference type="Proteomes" id="UP001054252">
    <property type="component" value="Unassembled WGS sequence"/>
</dbReference>
<feature type="compositionally biased region" description="Low complexity" evidence="1">
    <location>
        <begin position="108"/>
        <end position="120"/>
    </location>
</feature>